<dbReference type="PROSITE" id="PS50119">
    <property type="entry name" value="ZF_BBOX"/>
    <property type="match status" value="1"/>
</dbReference>
<gene>
    <name evidence="6" type="ORF">COCNU_11G003490</name>
</gene>
<keyword evidence="2 4" id="KW-0863">Zinc-finger</keyword>
<sequence>MGEEKRSLRNLPCDYCGEAAAVLYCRADAARLCLPCDRDVHAANTLARKHIWDFNLGRSRDQDQSAALEIGYYTNSGGFMIKNYNDLPKENSFATTKLLEDIYDTNYPSANEDILSSNIHHVPSQNVRLIILTYIREL</sequence>
<keyword evidence="1" id="KW-0479">Metal-binding</keyword>
<evidence type="ECO:0000256" key="2">
    <source>
        <dbReference type="ARBA" id="ARBA00022771"/>
    </source>
</evidence>
<keyword evidence="3" id="KW-0862">Zinc</keyword>
<dbReference type="OrthoDB" id="153872at2759"/>
<dbReference type="AlphaFoldDB" id="A0A8K0INL4"/>
<evidence type="ECO:0000313" key="6">
    <source>
        <dbReference type="EMBL" id="KAG1363522.1"/>
    </source>
</evidence>
<evidence type="ECO:0000313" key="7">
    <source>
        <dbReference type="Proteomes" id="UP000797356"/>
    </source>
</evidence>
<dbReference type="InterPro" id="IPR000315">
    <property type="entry name" value="Znf_B-box"/>
</dbReference>
<reference evidence="6" key="1">
    <citation type="journal article" date="2017" name="Gigascience">
        <title>The genome draft of coconut (Cocos nucifera).</title>
        <authorList>
            <person name="Xiao Y."/>
            <person name="Xu P."/>
            <person name="Fan H."/>
            <person name="Baudouin L."/>
            <person name="Xia W."/>
            <person name="Bocs S."/>
            <person name="Xu J."/>
            <person name="Li Q."/>
            <person name="Guo A."/>
            <person name="Zhou L."/>
            <person name="Li J."/>
            <person name="Wu Y."/>
            <person name="Ma Z."/>
            <person name="Armero A."/>
            <person name="Issali A.E."/>
            <person name="Liu N."/>
            <person name="Peng M."/>
            <person name="Yang Y."/>
        </authorList>
    </citation>
    <scope>NUCLEOTIDE SEQUENCE</scope>
    <source>
        <tissue evidence="6">Spear leaf of Hainan Tall coconut</tissue>
    </source>
</reference>
<comment type="caution">
    <text evidence="6">The sequence shown here is derived from an EMBL/GenBank/DDBJ whole genome shotgun (WGS) entry which is preliminary data.</text>
</comment>
<accession>A0A8K0INL4</accession>
<dbReference type="CDD" id="cd19821">
    <property type="entry name" value="Bbox1_BBX-like"/>
    <property type="match status" value="1"/>
</dbReference>
<dbReference type="Proteomes" id="UP000797356">
    <property type="component" value="Chromosome 11"/>
</dbReference>
<dbReference type="GO" id="GO:0008270">
    <property type="term" value="F:zinc ion binding"/>
    <property type="evidence" value="ECO:0007669"/>
    <property type="project" value="UniProtKB-KW"/>
</dbReference>
<feature type="domain" description="B box-type" evidence="5">
    <location>
        <begin position="8"/>
        <end position="50"/>
    </location>
</feature>
<evidence type="ECO:0000256" key="4">
    <source>
        <dbReference type="PROSITE-ProRule" id="PRU00024"/>
    </source>
</evidence>
<dbReference type="EMBL" id="CM017882">
    <property type="protein sequence ID" value="KAG1363522.1"/>
    <property type="molecule type" value="Genomic_DNA"/>
</dbReference>
<dbReference type="PANTHER" id="PTHR31717">
    <property type="entry name" value="ZINC FINGER PROTEIN CONSTANS-LIKE 10"/>
    <property type="match status" value="1"/>
</dbReference>
<dbReference type="InterPro" id="IPR049808">
    <property type="entry name" value="CONSTANS-like_Bbox1"/>
</dbReference>
<proteinExistence type="predicted"/>
<organism evidence="6 7">
    <name type="scientific">Cocos nucifera</name>
    <name type="common">Coconut palm</name>
    <dbReference type="NCBI Taxonomy" id="13894"/>
    <lineage>
        <taxon>Eukaryota</taxon>
        <taxon>Viridiplantae</taxon>
        <taxon>Streptophyta</taxon>
        <taxon>Embryophyta</taxon>
        <taxon>Tracheophyta</taxon>
        <taxon>Spermatophyta</taxon>
        <taxon>Magnoliopsida</taxon>
        <taxon>Liliopsida</taxon>
        <taxon>Arecaceae</taxon>
        <taxon>Arecoideae</taxon>
        <taxon>Cocoseae</taxon>
        <taxon>Attaleinae</taxon>
        <taxon>Cocos</taxon>
    </lineage>
</organism>
<name>A0A8K0INL4_COCNU</name>
<evidence type="ECO:0000256" key="1">
    <source>
        <dbReference type="ARBA" id="ARBA00022723"/>
    </source>
</evidence>
<dbReference type="PANTHER" id="PTHR31717:SF45">
    <property type="entry name" value="ZINC FINGER PROTEIN CONSTANS-LIKE 14-RELATED"/>
    <property type="match status" value="1"/>
</dbReference>
<evidence type="ECO:0000259" key="5">
    <source>
        <dbReference type="PROSITE" id="PS50119"/>
    </source>
</evidence>
<evidence type="ECO:0000256" key="3">
    <source>
        <dbReference type="ARBA" id="ARBA00022833"/>
    </source>
</evidence>
<keyword evidence="7" id="KW-1185">Reference proteome</keyword>
<reference evidence="6" key="2">
    <citation type="submission" date="2019-07" db="EMBL/GenBank/DDBJ databases">
        <authorList>
            <person name="Yang Y."/>
            <person name="Bocs S."/>
            <person name="Baudouin L."/>
        </authorList>
    </citation>
    <scope>NUCLEOTIDE SEQUENCE</scope>
    <source>
        <tissue evidence="6">Spear leaf of Hainan Tall coconut</tissue>
    </source>
</reference>
<protein>
    <recommendedName>
        <fullName evidence="5">B box-type domain-containing protein</fullName>
    </recommendedName>
</protein>
<dbReference type="SMART" id="SM00336">
    <property type="entry name" value="BBOX"/>
    <property type="match status" value="1"/>
</dbReference>